<keyword evidence="2" id="KW-1185">Reference proteome</keyword>
<reference evidence="2" key="1">
    <citation type="submission" date="2016-09" db="EMBL/GenBank/DDBJ databases">
        <authorList>
            <person name="Varghese N."/>
            <person name="Submissions S."/>
        </authorList>
    </citation>
    <scope>NUCLEOTIDE SEQUENCE [LARGE SCALE GENOMIC DNA]</scope>
    <source>
        <strain evidence="2">ANC 4422</strain>
    </source>
</reference>
<organism evidence="1 2">
    <name type="scientific">Acinetobacter boissieri</name>
    <dbReference type="NCBI Taxonomy" id="1219383"/>
    <lineage>
        <taxon>Bacteria</taxon>
        <taxon>Pseudomonadati</taxon>
        <taxon>Pseudomonadota</taxon>
        <taxon>Gammaproteobacteria</taxon>
        <taxon>Moraxellales</taxon>
        <taxon>Moraxellaceae</taxon>
        <taxon>Acinetobacter</taxon>
    </lineage>
</organism>
<name>A0A1G6H0N0_9GAMM</name>
<dbReference type="EMBL" id="FMYL01000003">
    <property type="protein sequence ID" value="SDB86936.1"/>
    <property type="molecule type" value="Genomic_DNA"/>
</dbReference>
<evidence type="ECO:0000313" key="1">
    <source>
        <dbReference type="EMBL" id="SDB86936.1"/>
    </source>
</evidence>
<proteinExistence type="predicted"/>
<evidence type="ECO:0000313" key="2">
    <source>
        <dbReference type="Proteomes" id="UP000242501"/>
    </source>
</evidence>
<accession>A0A1G6H0N0</accession>
<sequence>MTTKILGEAVGVQWQGVQDRTQGQPSSNGVPLLVGSFKRGRTDKPMLIHNGNIKSELGYEPHNPDYIAVQSMLDMGVSNINVLKVNSQKQESELPIPAVPPSTNISCDGAMPIAVFSLKSKTTYGFGGMFLSVTDKDNNRIDLAPDVYSLTQPANKDKYPFRVFVDNLTDGDGFISTLYFFVNDDTCRITDLSFIENWQVSDKNTNPCIYTKSDGSGKKIYDICLKQEVLESTYLASNSAIIRLFVKNNNDYADNIGLNRSYSVNGINFDRFMEFLPTSEIAIYYDLIYLGYKVNLIESTDGVYIYDLVITNTDKMDLDIKNMFFDIKSKYPQYETYWQKPPEISPLNTNKTLTLTDTGFNFTLLPI</sequence>
<gene>
    <name evidence="1" type="ORF">SAMN05421733_10321</name>
</gene>
<protein>
    <submittedName>
        <fullName evidence="1">Uncharacterized protein</fullName>
    </submittedName>
</protein>
<dbReference type="Proteomes" id="UP000242501">
    <property type="component" value="Unassembled WGS sequence"/>
</dbReference>
<dbReference type="AlphaFoldDB" id="A0A1G6H0N0"/>
<dbReference type="STRING" id="1219383.SAMN05421733_10321"/>
<dbReference type="RefSeq" id="WP_244518155.1">
    <property type="nucleotide sequence ID" value="NZ_FMYL01000003.1"/>
</dbReference>